<dbReference type="GO" id="GO:0005667">
    <property type="term" value="C:transcription regulator complex"/>
    <property type="evidence" value="ECO:0007669"/>
    <property type="project" value="InterPro"/>
</dbReference>
<accession>A0A7D9M050</accession>
<dbReference type="Gene3D" id="4.10.280.10">
    <property type="entry name" value="Helix-loop-helix DNA-binding domain"/>
    <property type="match status" value="1"/>
</dbReference>
<dbReference type="InterPro" id="IPR001067">
    <property type="entry name" value="Nuc_translocat"/>
</dbReference>
<dbReference type="SUPFAM" id="SSF47459">
    <property type="entry name" value="HLH, helix-loop-helix DNA-binding domain"/>
    <property type="match status" value="1"/>
</dbReference>
<dbReference type="GO" id="GO:0005634">
    <property type="term" value="C:nucleus"/>
    <property type="evidence" value="ECO:0007669"/>
    <property type="project" value="InterPro"/>
</dbReference>
<feature type="compositionally biased region" description="Basic and acidic residues" evidence="1">
    <location>
        <begin position="24"/>
        <end position="35"/>
    </location>
</feature>
<organism evidence="2 3">
    <name type="scientific">Paramuricea clavata</name>
    <name type="common">Red gorgonian</name>
    <name type="synonym">Violescent sea-whip</name>
    <dbReference type="NCBI Taxonomy" id="317549"/>
    <lineage>
        <taxon>Eukaryota</taxon>
        <taxon>Metazoa</taxon>
        <taxon>Cnidaria</taxon>
        <taxon>Anthozoa</taxon>
        <taxon>Octocorallia</taxon>
        <taxon>Malacalcyonacea</taxon>
        <taxon>Plexauridae</taxon>
        <taxon>Paramuricea</taxon>
    </lineage>
</organism>
<dbReference type="GO" id="GO:0005737">
    <property type="term" value="C:cytoplasm"/>
    <property type="evidence" value="ECO:0007669"/>
    <property type="project" value="InterPro"/>
</dbReference>
<feature type="compositionally biased region" description="Basic and acidic residues" evidence="1">
    <location>
        <begin position="55"/>
        <end position="77"/>
    </location>
</feature>
<reference evidence="2" key="1">
    <citation type="submission" date="2020-04" db="EMBL/GenBank/DDBJ databases">
        <authorList>
            <person name="Alioto T."/>
            <person name="Alioto T."/>
            <person name="Gomez Garrido J."/>
        </authorList>
    </citation>
    <scope>NUCLEOTIDE SEQUENCE</scope>
    <source>
        <strain evidence="2">A484AB</strain>
    </source>
</reference>
<dbReference type="PRINTS" id="PR00785">
    <property type="entry name" value="NCTRNSLOCATR"/>
</dbReference>
<dbReference type="SMART" id="SM00353">
    <property type="entry name" value="HLH"/>
    <property type="match status" value="1"/>
</dbReference>
<keyword evidence="2" id="KW-0675">Receptor</keyword>
<name>A0A7D9M050_PARCT</name>
<dbReference type="PANTHER" id="PTHR23042">
    <property type="entry name" value="CIRCADIAN PROTEIN CLOCK/ARNT/BMAL/PAS"/>
    <property type="match status" value="1"/>
</dbReference>
<evidence type="ECO:0000313" key="2">
    <source>
        <dbReference type="EMBL" id="CAB4041205.1"/>
    </source>
</evidence>
<evidence type="ECO:0000313" key="3">
    <source>
        <dbReference type="Proteomes" id="UP001152795"/>
    </source>
</evidence>
<dbReference type="Proteomes" id="UP001152795">
    <property type="component" value="Unassembled WGS sequence"/>
</dbReference>
<feature type="region of interest" description="Disordered" evidence="1">
    <location>
        <begin position="1"/>
        <end position="82"/>
    </location>
</feature>
<dbReference type="InterPro" id="IPR050933">
    <property type="entry name" value="Circadian_TF"/>
</dbReference>
<dbReference type="InterPro" id="IPR011598">
    <property type="entry name" value="bHLH_dom"/>
</dbReference>
<dbReference type="GO" id="GO:0003700">
    <property type="term" value="F:DNA-binding transcription factor activity"/>
    <property type="evidence" value="ECO:0007669"/>
    <property type="project" value="InterPro"/>
</dbReference>
<dbReference type="EMBL" id="CACRXK020027942">
    <property type="protein sequence ID" value="CAB4041205.1"/>
    <property type="molecule type" value="Genomic_DNA"/>
</dbReference>
<dbReference type="GO" id="GO:0046983">
    <property type="term" value="F:protein dimerization activity"/>
    <property type="evidence" value="ECO:0007669"/>
    <property type="project" value="InterPro"/>
</dbReference>
<evidence type="ECO:0000256" key="1">
    <source>
        <dbReference type="SAM" id="MobiDB-lite"/>
    </source>
</evidence>
<proteinExistence type="predicted"/>
<keyword evidence="3" id="KW-1185">Reference proteome</keyword>
<dbReference type="Pfam" id="PF00010">
    <property type="entry name" value="HLH"/>
    <property type="match status" value="1"/>
</dbReference>
<dbReference type="InterPro" id="IPR036638">
    <property type="entry name" value="HLH_DNA-bd_sf"/>
</dbReference>
<gene>
    <name evidence="2" type="ORF">PACLA_8A076970</name>
</gene>
<protein>
    <submittedName>
        <fullName evidence="2">Aryl hydrocarbon receptor nuclear translocator 2 isoform X1</fullName>
    </submittedName>
</protein>
<dbReference type="AlphaFoldDB" id="A0A7D9M050"/>
<comment type="caution">
    <text evidence="2">The sequence shown here is derived from an EMBL/GenBank/DDBJ whole genome shotgun (WGS) entry which is preliminary data.</text>
</comment>
<dbReference type="OrthoDB" id="71302at2759"/>
<dbReference type="PROSITE" id="PS50888">
    <property type="entry name" value="BHLH"/>
    <property type="match status" value="1"/>
</dbReference>
<sequence length="161" mass="18493">MAESMTAADFSLYKTKSGRVVPKRKQDTLLVKEEYSDGDDDDGRSDSPSIPTKKSKSDDPESSRERFARENHSEIERRRRNKMNSYINELSEMVPTCNENPKKPDKLTVLRMAVDHIKHLREPTYEQLPPQNAKTSSFLSERELKLLVLEVCLVNLLIIVA</sequence>